<dbReference type="Gene3D" id="2.60.40.4270">
    <property type="entry name" value="Listeria-Bacteroides repeat domain"/>
    <property type="match status" value="1"/>
</dbReference>
<evidence type="ECO:0000313" key="4">
    <source>
        <dbReference type="Proteomes" id="UP001519287"/>
    </source>
</evidence>
<dbReference type="PANTHER" id="PTHR43308">
    <property type="entry name" value="OUTER MEMBRANE PROTEIN ALPHA-RELATED"/>
    <property type="match status" value="1"/>
</dbReference>
<dbReference type="Pfam" id="PF16403">
    <property type="entry name" value="Bact_surface_Ig-like"/>
    <property type="match status" value="1"/>
</dbReference>
<dbReference type="RefSeq" id="WP_209976498.1">
    <property type="nucleotide sequence ID" value="NZ_JAGGLB010000027.1"/>
</dbReference>
<dbReference type="Pfam" id="PF12733">
    <property type="entry name" value="Cadherin-like"/>
    <property type="match status" value="1"/>
</dbReference>
<dbReference type="PANTHER" id="PTHR43308:SF5">
    <property type="entry name" value="S-LAYER PROTEIN _ PEPTIDOGLYCAN ENDO-BETA-N-ACETYLGLUCOSAMINIDASE"/>
    <property type="match status" value="1"/>
</dbReference>
<dbReference type="InterPro" id="IPR013378">
    <property type="entry name" value="InlB-like_B-rpt"/>
</dbReference>
<dbReference type="InterPro" id="IPR042229">
    <property type="entry name" value="Listeria/Bacterioides_rpt_sf"/>
</dbReference>
<dbReference type="Gene3D" id="2.160.20.110">
    <property type="match status" value="1"/>
</dbReference>
<dbReference type="InterPro" id="IPR025883">
    <property type="entry name" value="Cadherin-like_domain"/>
</dbReference>
<dbReference type="InterPro" id="IPR051465">
    <property type="entry name" value="Cell_Envelope_Struct_Comp"/>
</dbReference>
<organism evidence="3 4">
    <name type="scientific">Paenibacillus eucommiae</name>
    <dbReference type="NCBI Taxonomy" id="1355755"/>
    <lineage>
        <taxon>Bacteria</taxon>
        <taxon>Bacillati</taxon>
        <taxon>Bacillota</taxon>
        <taxon>Bacilli</taxon>
        <taxon>Bacillales</taxon>
        <taxon>Paenibacillaceae</taxon>
        <taxon>Paenibacillus</taxon>
    </lineage>
</organism>
<protein>
    <submittedName>
        <fullName evidence="3">Repeat protein (TIGR02543 family)</fullName>
    </submittedName>
</protein>
<keyword evidence="4" id="KW-1185">Reference proteome</keyword>
<dbReference type="Pfam" id="PF00395">
    <property type="entry name" value="SLH"/>
    <property type="match status" value="3"/>
</dbReference>
<dbReference type="Pfam" id="PF07581">
    <property type="entry name" value="Glug"/>
    <property type="match status" value="2"/>
</dbReference>
<dbReference type="Pfam" id="PF09479">
    <property type="entry name" value="Flg_new"/>
    <property type="match status" value="1"/>
</dbReference>
<dbReference type="Pfam" id="PF19077">
    <property type="entry name" value="Big_13"/>
    <property type="match status" value="1"/>
</dbReference>
<dbReference type="InterPro" id="IPR032179">
    <property type="entry name" value="Cry22Aa_Ig-like"/>
</dbReference>
<reference evidence="3 4" key="1">
    <citation type="submission" date="2021-03" db="EMBL/GenBank/DDBJ databases">
        <title>Genomic Encyclopedia of Type Strains, Phase IV (KMG-IV): sequencing the most valuable type-strain genomes for metagenomic binning, comparative biology and taxonomic classification.</title>
        <authorList>
            <person name="Goeker M."/>
        </authorList>
    </citation>
    <scope>NUCLEOTIDE SEQUENCE [LARGE SCALE GENOMIC DNA]</scope>
    <source>
        <strain evidence="3 4">DSM 26048</strain>
    </source>
</reference>
<dbReference type="EMBL" id="JAGGLB010000027">
    <property type="protein sequence ID" value="MBP1994665.1"/>
    <property type="molecule type" value="Genomic_DNA"/>
</dbReference>
<dbReference type="PROSITE" id="PS51272">
    <property type="entry name" value="SLH"/>
    <property type="match status" value="3"/>
</dbReference>
<dbReference type="InterPro" id="IPR044016">
    <property type="entry name" value="Big_13"/>
</dbReference>
<comment type="caution">
    <text evidence="3">The sequence shown here is derived from an EMBL/GenBank/DDBJ whole genome shotgun (WGS) entry which is preliminary data.</text>
</comment>
<evidence type="ECO:0000259" key="2">
    <source>
        <dbReference type="PROSITE" id="PS51272"/>
    </source>
</evidence>
<dbReference type="InterPro" id="IPR011493">
    <property type="entry name" value="GLUG"/>
</dbReference>
<sequence>MNVIQKRFVIVFLVFVLWVGSYPGLIVTGGIVYAADDFAGGNGTTGNPFQIESSNQLNNVRDYLGSHFILNNDIDMSVFDADHPWEPIGNETTPFTGSLDGRNFKITNLTINTPSSGQPVGLFSVVGGTSSFIQNLTIDAVEVRGLDYVGVLAGRNSTTIHNVGVTGNVYGENFVGGLTGASVDSNISNSYASGDVIGTNDVGGLIGRVDNGVVSYSYAAGDVSSPVDVGGLIGKQENTNVSYSYAVGNVVGCEDVGGFVGDNGNSLISNSFATGTVTGSCGSGFQGDSVGGLIGDNSDGDIENSYAIGRVTGDYFVGGLVGISGSGYVNSSFYNKDTTGQSDGSGQGLTSDEMKDSLNYPGWDFDTVWDIQAPHHNGYPYVRAIQAFVTYAGNGTDDGSEQISSQSYLPGSLVEVLDKSHDWTRAGYRFNGWNTAADGSGDTYGAHDTIVLSSNILLYADWKQPAVPTIVTPIDGEYTNNHSPAISGSADEGVTVVINLDGSEAATVTAADDGRWSWTPPGGLADGLHAVSAGVMDSTGNPSSLSAEHAFTVDTVPPVITLSGDASVTLTAGTSFVDPGVTSTDAEEDIRVTITGSVDHQVPGTYTLQYDATDRAGNAAVPVTRTVRIVERSSGWSGYQSSNNANLAKLTVKADEDELALTPEFAAGTTHYEVKTTADEVTIEAIPSDAKATITLNQANHVGEITVALDEGDNELEFKVRAESGVLQTYNLTIHRLAKPVEPGAGAPVCTFRDIKGHWAESSICEAFEIGIVEGQSETTFQPQANITRVEFVAMLLRTLGINSGSAGSKLLFTDQDQIPAWATDVIGTAVENGVLQGYPDRTLRPMHRVSRSEMVVMMARAMKWEIEQGGTSFADDADIPYWAKEYVHGAVQRNLVHGREGNRFSPMDPATRAEATALLLRLWHTQAGTK</sequence>
<feature type="domain" description="SLH" evidence="2">
    <location>
        <begin position="747"/>
        <end position="809"/>
    </location>
</feature>
<accession>A0ABS4J4C2</accession>
<dbReference type="Proteomes" id="UP001519287">
    <property type="component" value="Unassembled WGS sequence"/>
</dbReference>
<evidence type="ECO:0000313" key="3">
    <source>
        <dbReference type="EMBL" id="MBP1994665.1"/>
    </source>
</evidence>
<gene>
    <name evidence="3" type="ORF">J2Z66_006304</name>
</gene>
<feature type="domain" description="SLH" evidence="2">
    <location>
        <begin position="810"/>
        <end position="873"/>
    </location>
</feature>
<dbReference type="Gene3D" id="2.60.40.10">
    <property type="entry name" value="Immunoglobulins"/>
    <property type="match status" value="2"/>
</dbReference>
<evidence type="ECO:0000256" key="1">
    <source>
        <dbReference type="ARBA" id="ARBA00004196"/>
    </source>
</evidence>
<comment type="subcellular location">
    <subcellularLocation>
        <location evidence="1">Cell envelope</location>
    </subcellularLocation>
</comment>
<feature type="domain" description="SLH" evidence="2">
    <location>
        <begin position="874"/>
        <end position="931"/>
    </location>
</feature>
<dbReference type="InterPro" id="IPR001119">
    <property type="entry name" value="SLH_dom"/>
</dbReference>
<dbReference type="InterPro" id="IPR013783">
    <property type="entry name" value="Ig-like_fold"/>
</dbReference>
<proteinExistence type="predicted"/>
<name>A0ABS4J4C2_9BACL</name>